<evidence type="ECO:0000313" key="2">
    <source>
        <dbReference type="EMBL" id="MYL85009.1"/>
    </source>
</evidence>
<dbReference type="OrthoDB" id="996425at2"/>
<protein>
    <submittedName>
        <fullName evidence="2">Uncharacterized protein</fullName>
    </submittedName>
</protein>
<accession>A0A7C9MLC8</accession>
<keyword evidence="1" id="KW-1133">Transmembrane helix</keyword>
<keyword evidence="1" id="KW-0472">Membrane</keyword>
<dbReference type="AlphaFoldDB" id="A0A7C9MLC8"/>
<feature type="transmembrane region" description="Helical" evidence="1">
    <location>
        <begin position="23"/>
        <end position="44"/>
    </location>
</feature>
<comment type="caution">
    <text evidence="2">The sequence shown here is derived from an EMBL/GenBank/DDBJ whole genome shotgun (WGS) entry which is preliminary data.</text>
</comment>
<sequence>MATDGLRGCLASFGGRVPWMGRIVGVGIAAIFVLLAVWLAGYLAPVAAWSQTADTARDVALRQTQMPASDAQQPPPVMTARDNEECYGNNRFGFDLCFPAGIFTAQPAPENNDGRTFVSRDGRIELLVWGGHNALNRTLAQAFTEAKQEAGLAVTYQAMKNDWYVVSGYLDGKILYQKTWLRGDVFYNLRLVYAESAREQADPILRAVVKSFRF</sequence>
<evidence type="ECO:0000256" key="1">
    <source>
        <dbReference type="SAM" id="Phobius"/>
    </source>
</evidence>
<proteinExistence type="predicted"/>
<gene>
    <name evidence="2" type="ORF">GTA51_18010</name>
</gene>
<reference evidence="2 3" key="1">
    <citation type="submission" date="2020-01" db="EMBL/GenBank/DDBJ databases">
        <title>Genome sequence of Desulfovibrio aerotolerans DSM 16695(T).</title>
        <authorList>
            <person name="Karnachuk O."/>
            <person name="Avakyan M."/>
            <person name="Mardanov A."/>
            <person name="Kadnikov V."/>
            <person name="Ravin N."/>
        </authorList>
    </citation>
    <scope>NUCLEOTIDE SEQUENCE [LARGE SCALE GENOMIC DNA]</scope>
    <source>
        <strain evidence="2 3">DSM 16695</strain>
    </source>
</reference>
<dbReference type="EMBL" id="WVUD01000051">
    <property type="protein sequence ID" value="MYL85009.1"/>
    <property type="molecule type" value="Genomic_DNA"/>
</dbReference>
<evidence type="ECO:0000313" key="3">
    <source>
        <dbReference type="Proteomes" id="UP000482487"/>
    </source>
</evidence>
<keyword evidence="3" id="KW-1185">Reference proteome</keyword>
<name>A0A7C9MLC8_9BACT</name>
<dbReference type="RefSeq" id="WP_160963578.1">
    <property type="nucleotide sequence ID" value="NZ_WVUD01000051.1"/>
</dbReference>
<dbReference type="Proteomes" id="UP000482487">
    <property type="component" value="Unassembled WGS sequence"/>
</dbReference>
<organism evidence="2 3">
    <name type="scientific">Solidesulfovibrio aerotolerans</name>
    <dbReference type="NCBI Taxonomy" id="295255"/>
    <lineage>
        <taxon>Bacteria</taxon>
        <taxon>Pseudomonadati</taxon>
        <taxon>Thermodesulfobacteriota</taxon>
        <taxon>Desulfovibrionia</taxon>
        <taxon>Desulfovibrionales</taxon>
        <taxon>Desulfovibrionaceae</taxon>
        <taxon>Solidesulfovibrio</taxon>
    </lineage>
</organism>
<keyword evidence="1" id="KW-0812">Transmembrane</keyword>